<dbReference type="HOGENOM" id="CLU_042688_6_1_1"/>
<evidence type="ECO:0000313" key="3">
    <source>
        <dbReference type="Proteomes" id="UP000001072"/>
    </source>
</evidence>
<dbReference type="VEuPathDB" id="FungiDB:MELLADRAFT_30153"/>
<dbReference type="EMBL" id="GL883182">
    <property type="protein sequence ID" value="EGF98195.1"/>
    <property type="molecule type" value="Genomic_DNA"/>
</dbReference>
<reference evidence="3" key="1">
    <citation type="journal article" date="2011" name="Proc. Natl. Acad. Sci. U.S.A.">
        <title>Obligate biotrophy features unraveled by the genomic analysis of rust fungi.</title>
        <authorList>
            <person name="Duplessis S."/>
            <person name="Cuomo C.A."/>
            <person name="Lin Y.-C."/>
            <person name="Aerts A."/>
            <person name="Tisserant E."/>
            <person name="Veneault-Fourrey C."/>
            <person name="Joly D.L."/>
            <person name="Hacquard S."/>
            <person name="Amselem J."/>
            <person name="Cantarel B.L."/>
            <person name="Chiu R."/>
            <person name="Coutinho P.M."/>
            <person name="Feau N."/>
            <person name="Field M."/>
            <person name="Frey P."/>
            <person name="Gelhaye E."/>
            <person name="Goldberg J."/>
            <person name="Grabherr M.G."/>
            <person name="Kodira C.D."/>
            <person name="Kohler A."/>
            <person name="Kuees U."/>
            <person name="Lindquist E.A."/>
            <person name="Lucas S.M."/>
            <person name="Mago R."/>
            <person name="Mauceli E."/>
            <person name="Morin E."/>
            <person name="Murat C."/>
            <person name="Pangilinan J.L."/>
            <person name="Park R."/>
            <person name="Pearson M."/>
            <person name="Quesneville H."/>
            <person name="Rouhier N."/>
            <person name="Sakthikumar S."/>
            <person name="Salamov A.A."/>
            <person name="Schmutz J."/>
            <person name="Selles B."/>
            <person name="Shapiro H."/>
            <person name="Tanguay P."/>
            <person name="Tuskan G.A."/>
            <person name="Henrissat B."/>
            <person name="Van de Peer Y."/>
            <person name="Rouze P."/>
            <person name="Ellis J.G."/>
            <person name="Dodds P.N."/>
            <person name="Schein J.E."/>
            <person name="Zhong S."/>
            <person name="Hamelin R.C."/>
            <person name="Grigoriev I.V."/>
            <person name="Szabo L.J."/>
            <person name="Martin F."/>
        </authorList>
    </citation>
    <scope>NUCLEOTIDE SEQUENCE [LARGE SCALE GENOMIC DNA]</scope>
    <source>
        <strain evidence="3">98AG31 / pathotype 3-4-7</strain>
    </source>
</reference>
<feature type="non-terminal residue" evidence="2">
    <location>
        <position position="112"/>
    </location>
</feature>
<dbReference type="GeneID" id="18927092"/>
<proteinExistence type="inferred from homology"/>
<dbReference type="InParanoid" id="F4SAZ7"/>
<dbReference type="NCBIfam" id="NF041278">
    <property type="entry name" value="CmcJ_NvfI_EfuI"/>
    <property type="match status" value="1"/>
</dbReference>
<feature type="non-terminal residue" evidence="2">
    <location>
        <position position="1"/>
    </location>
</feature>
<keyword evidence="3" id="KW-1185">Reference proteome</keyword>
<dbReference type="AlphaFoldDB" id="F4SAZ7"/>
<name>F4SAZ7_MELLP</name>
<evidence type="ECO:0000313" key="2">
    <source>
        <dbReference type="EMBL" id="EGF98195.1"/>
    </source>
</evidence>
<dbReference type="PANTHER" id="PTHR34598">
    <property type="entry name" value="BLL6449 PROTEIN"/>
    <property type="match status" value="1"/>
</dbReference>
<dbReference type="GO" id="GO:0016491">
    <property type="term" value="F:oxidoreductase activity"/>
    <property type="evidence" value="ECO:0007669"/>
    <property type="project" value="InterPro"/>
</dbReference>
<comment type="similarity">
    <text evidence="1">Belongs to the asaB hydroxylase/desaturase family.</text>
</comment>
<accession>F4SAZ7</accession>
<protein>
    <submittedName>
        <fullName evidence="2">Uncharacterized protein</fullName>
    </submittedName>
</protein>
<organism evidence="3">
    <name type="scientific">Melampsora larici-populina (strain 98AG31 / pathotype 3-4-7)</name>
    <name type="common">Poplar leaf rust fungus</name>
    <dbReference type="NCBI Taxonomy" id="747676"/>
    <lineage>
        <taxon>Eukaryota</taxon>
        <taxon>Fungi</taxon>
        <taxon>Dikarya</taxon>
        <taxon>Basidiomycota</taxon>
        <taxon>Pucciniomycotina</taxon>
        <taxon>Pucciniomycetes</taxon>
        <taxon>Pucciniales</taxon>
        <taxon>Melampsoraceae</taxon>
        <taxon>Melampsora</taxon>
    </lineage>
</organism>
<dbReference type="KEGG" id="mlr:MELLADRAFT_30153"/>
<dbReference type="PANTHER" id="PTHR34598:SF3">
    <property type="entry name" value="OXIDOREDUCTASE AN1597"/>
    <property type="match status" value="1"/>
</dbReference>
<dbReference type="RefSeq" id="XP_007418517.1">
    <property type="nucleotide sequence ID" value="XM_007418455.1"/>
</dbReference>
<dbReference type="InterPro" id="IPR044053">
    <property type="entry name" value="AsaB-like"/>
</dbReference>
<evidence type="ECO:0000256" key="1">
    <source>
        <dbReference type="ARBA" id="ARBA00023604"/>
    </source>
</evidence>
<dbReference type="OrthoDB" id="412788at2759"/>
<dbReference type="Proteomes" id="UP000001072">
    <property type="component" value="Unassembled WGS sequence"/>
</dbReference>
<sequence>IINVWRPVHAVQDNPLGLCKWNSLLPEDTLQAKITPTTAENSMQAWRYREGQDWFYLSKQQPSEVYAFMQHDSRGENGHGVNVPHASFTLTEDREKTFTRISFECRVIAIVD</sequence>
<gene>
    <name evidence="2" type="ORF">MELLADRAFT_30153</name>
</gene>